<keyword evidence="2" id="KW-1185">Reference proteome</keyword>
<sequence length="358" mass="40867">MSIKDQLLTLANETNSPCITIAFNTHRTIPDNQQDPIKLKNLVKEAEERLLESYTKREIADILEKLEALPDQLEVHKNIESLHIYLSKDTFEFIRTNIPLTNEGVWIDDTFAIRPLIKAMNRVTEYLVLYLTKKGVHLYEAINDSIVREIENEDFPYTESNYNLSHLFSDTDTQTTKIREFYNQIDKAVQRADPEGTLHCLVIATDDNYGLFISEADTPSKYLGNISTDFNSPTQKHEFMEAAGEFIKTNQHENRTKAIDEMNEAVGKGLVLTDLEEIYQAAIDGRGDLLIVHQDFQQPVRMKDDRTFEFVDDATAPGVVDDIISTIAWEVISKKGKAIFTGQEEIKGLGNVVLKTRY</sequence>
<protein>
    <submittedName>
        <fullName evidence="1">Uncharacterized protein</fullName>
    </submittedName>
</protein>
<dbReference type="AlphaFoldDB" id="A0A3L9MLP4"/>
<name>A0A3L9MLP4_9FLAO</name>
<dbReference type="EMBL" id="RDOJ01000004">
    <property type="protein sequence ID" value="RLZ11619.1"/>
    <property type="molecule type" value="Genomic_DNA"/>
</dbReference>
<comment type="caution">
    <text evidence="1">The sequence shown here is derived from an EMBL/GenBank/DDBJ whole genome shotgun (WGS) entry which is preliminary data.</text>
</comment>
<evidence type="ECO:0000313" key="1">
    <source>
        <dbReference type="EMBL" id="RLZ11619.1"/>
    </source>
</evidence>
<dbReference type="Pfam" id="PF18845">
    <property type="entry name" value="baeRF_family3"/>
    <property type="match status" value="1"/>
</dbReference>
<proteinExistence type="predicted"/>
<dbReference type="RefSeq" id="WP_121933926.1">
    <property type="nucleotide sequence ID" value="NZ_RDOJ01000004.1"/>
</dbReference>
<reference evidence="1 2" key="1">
    <citation type="submission" date="2018-10" db="EMBL/GenBank/DDBJ databases">
        <authorList>
            <person name="Chen X."/>
        </authorList>
    </citation>
    <scope>NUCLEOTIDE SEQUENCE [LARGE SCALE GENOMIC DNA]</scope>
    <source>
        <strain evidence="1 2">YIM 102668</strain>
    </source>
</reference>
<gene>
    <name evidence="1" type="ORF">EAH69_04150</name>
</gene>
<organism evidence="1 2">
    <name type="scientific">Faecalibacter macacae</name>
    <dbReference type="NCBI Taxonomy" id="1859289"/>
    <lineage>
        <taxon>Bacteria</taxon>
        <taxon>Pseudomonadati</taxon>
        <taxon>Bacteroidota</taxon>
        <taxon>Flavobacteriia</taxon>
        <taxon>Flavobacteriales</taxon>
        <taxon>Weeksellaceae</taxon>
        <taxon>Faecalibacter</taxon>
    </lineage>
</organism>
<accession>A0A3L9MLP4</accession>
<dbReference type="InterPro" id="IPR041289">
    <property type="entry name" value="Bact_RF_family3"/>
</dbReference>
<dbReference type="Proteomes" id="UP000275348">
    <property type="component" value="Unassembled WGS sequence"/>
</dbReference>
<evidence type="ECO:0000313" key="2">
    <source>
        <dbReference type="Proteomes" id="UP000275348"/>
    </source>
</evidence>
<dbReference type="OrthoDB" id="4393931at2"/>